<dbReference type="Pfam" id="PF13814">
    <property type="entry name" value="Replic_Relax"/>
    <property type="match status" value="1"/>
</dbReference>
<accession>A0AAU8BDD8</accession>
<dbReference type="EMBL" id="PP819608">
    <property type="protein sequence ID" value="XCD09670.1"/>
    <property type="molecule type" value="Genomic_DNA"/>
</dbReference>
<gene>
    <name evidence="1" type="ORF">Adastra125</name>
</gene>
<name>A0AAU8BDD8_9CAUD</name>
<proteinExistence type="predicted"/>
<evidence type="ECO:0008006" key="2">
    <source>
        <dbReference type="Google" id="ProtNLM"/>
    </source>
</evidence>
<protein>
    <recommendedName>
        <fullName evidence="2">Plasmid replication-relaxation protein</fullName>
    </recommendedName>
</protein>
<sequence>MTNRKYSRPEVKQVSKQWVRENCKNITERDKGLIRLLIDNNRRILRRDQIEVLYPEFPSSDYLNKRLKLLYDKHVIDRIYPAVEPGKGSSKQHICLDRAGSILLGLENYSKPISTKNGIKSLPLGWEHKVKLNDYECLIKKTVNEIGGKVLLYQTEKALTFGDTKIIPDIFFFISCNKKGYLYFVEVDLGTEDLPYVKKKIDSYVKYYASKSWVKEKWANVFGSPVFPRVLFLTEEGRTKRVQALTEYTKNMSVKFRFGFHSDLKELLGKMTES</sequence>
<evidence type="ECO:0000313" key="1">
    <source>
        <dbReference type="EMBL" id="XCD09670.1"/>
    </source>
</evidence>
<organism evidence="1">
    <name type="scientific">Bacillus phage Adastra</name>
    <dbReference type="NCBI Taxonomy" id="3143958"/>
    <lineage>
        <taxon>Viruses</taxon>
        <taxon>Duplodnaviria</taxon>
        <taxon>Heunggongvirae</taxon>
        <taxon>Uroviricota</taxon>
        <taxon>Caudoviricetes</taxon>
        <taxon>Herelleviridae</taxon>
        <taxon>Spounavirinae</taxon>
        <taxon>Okubovirus</taxon>
    </lineage>
</organism>
<reference evidence="1" key="1">
    <citation type="submission" date="2024-05" db="EMBL/GenBank/DDBJ databases">
        <authorList>
            <person name="Herbig A.F."/>
            <person name="Pendergrass E.L."/>
        </authorList>
    </citation>
    <scope>NUCLEOTIDE SEQUENCE</scope>
</reference>
<dbReference type="InterPro" id="IPR025855">
    <property type="entry name" value="Replic_Relax"/>
</dbReference>